<evidence type="ECO:0000313" key="3">
    <source>
        <dbReference type="Proteomes" id="UP000646827"/>
    </source>
</evidence>
<dbReference type="Proteomes" id="UP000646827">
    <property type="component" value="Unassembled WGS sequence"/>
</dbReference>
<organism evidence="2 3">
    <name type="scientific">Circinella minor</name>
    <dbReference type="NCBI Taxonomy" id="1195481"/>
    <lineage>
        <taxon>Eukaryota</taxon>
        <taxon>Fungi</taxon>
        <taxon>Fungi incertae sedis</taxon>
        <taxon>Mucoromycota</taxon>
        <taxon>Mucoromycotina</taxon>
        <taxon>Mucoromycetes</taxon>
        <taxon>Mucorales</taxon>
        <taxon>Lichtheimiaceae</taxon>
        <taxon>Circinella</taxon>
    </lineage>
</organism>
<feature type="compositionally biased region" description="Low complexity" evidence="1">
    <location>
        <begin position="180"/>
        <end position="190"/>
    </location>
</feature>
<dbReference type="OrthoDB" id="439844at2759"/>
<accession>A0A8H7S7T4</accession>
<feature type="compositionally biased region" description="Basic and acidic residues" evidence="1">
    <location>
        <begin position="126"/>
        <end position="141"/>
    </location>
</feature>
<feature type="region of interest" description="Disordered" evidence="1">
    <location>
        <begin position="76"/>
        <end position="241"/>
    </location>
</feature>
<dbReference type="AlphaFoldDB" id="A0A8H7S7T4"/>
<reference evidence="2 3" key="1">
    <citation type="submission" date="2020-12" db="EMBL/GenBank/DDBJ databases">
        <title>Metabolic potential, ecology and presence of endohyphal bacteria is reflected in genomic diversity of Mucoromycotina.</title>
        <authorList>
            <person name="Muszewska A."/>
            <person name="Okrasinska A."/>
            <person name="Steczkiewicz K."/>
            <person name="Drgas O."/>
            <person name="Orlowska M."/>
            <person name="Perlinska-Lenart U."/>
            <person name="Aleksandrzak-Piekarczyk T."/>
            <person name="Szatraj K."/>
            <person name="Zielenkiewicz U."/>
            <person name="Pilsyk S."/>
            <person name="Malc E."/>
            <person name="Mieczkowski P."/>
            <person name="Kruszewska J.S."/>
            <person name="Biernat P."/>
            <person name="Pawlowska J."/>
        </authorList>
    </citation>
    <scope>NUCLEOTIDE SEQUENCE [LARGE SCALE GENOMIC DNA]</scope>
    <source>
        <strain evidence="2 3">CBS 142.35</strain>
    </source>
</reference>
<evidence type="ECO:0000313" key="2">
    <source>
        <dbReference type="EMBL" id="KAG2223156.1"/>
    </source>
</evidence>
<sequence>MSSNTEYYQSPTRMWDSIYDEDPNAGQEDPFLTNPFPDENVTFFCYNCDMQVGAYLREDYQPVCDRCFGEFIEVQESNDPPASSSTNNSGTTVLRQASIRRSEIQSSIRTAVRNNTNSLTVPPRQDTQRDREQQRQNDLHEIQPGVSVRLHNNNRTSSNNDITTGYNNNEIDNNNDDWWDTTPPSLSIIPAPSPSPPITTDHSNGRRSRKWWQKVFSKRRSSSSSTTHATNHDGSTSAVNGRLSQFTSSLVRLKRNRNARSTTSFVSYHTENDQDFVQASSSSAIETSRPHAWQGIYI</sequence>
<feature type="compositionally biased region" description="Polar residues" evidence="1">
    <location>
        <begin position="226"/>
        <end position="241"/>
    </location>
</feature>
<feature type="compositionally biased region" description="Polar residues" evidence="1">
    <location>
        <begin position="150"/>
        <end position="166"/>
    </location>
</feature>
<protein>
    <submittedName>
        <fullName evidence="2">Uncharacterized protein</fullName>
    </submittedName>
</protein>
<feature type="compositionally biased region" description="Polar residues" evidence="1">
    <location>
        <begin position="76"/>
        <end position="94"/>
    </location>
</feature>
<feature type="compositionally biased region" description="Basic residues" evidence="1">
    <location>
        <begin position="205"/>
        <end position="221"/>
    </location>
</feature>
<proteinExistence type="predicted"/>
<feature type="compositionally biased region" description="Low complexity" evidence="1">
    <location>
        <begin position="95"/>
        <end position="109"/>
    </location>
</feature>
<dbReference type="EMBL" id="JAEPRB010000067">
    <property type="protein sequence ID" value="KAG2223156.1"/>
    <property type="molecule type" value="Genomic_DNA"/>
</dbReference>
<keyword evidence="3" id="KW-1185">Reference proteome</keyword>
<comment type="caution">
    <text evidence="2">The sequence shown here is derived from an EMBL/GenBank/DDBJ whole genome shotgun (WGS) entry which is preliminary data.</text>
</comment>
<name>A0A8H7S7T4_9FUNG</name>
<gene>
    <name evidence="2" type="ORF">INT45_005712</name>
</gene>
<evidence type="ECO:0000256" key="1">
    <source>
        <dbReference type="SAM" id="MobiDB-lite"/>
    </source>
</evidence>